<comment type="caution">
    <text evidence="8">The sequence shown here is derived from an EMBL/GenBank/DDBJ whole genome shotgun (WGS) entry which is preliminary data.</text>
</comment>
<feature type="transmembrane region" description="Helical" evidence="6">
    <location>
        <begin position="325"/>
        <end position="344"/>
    </location>
</feature>
<feature type="transmembrane region" description="Helical" evidence="6">
    <location>
        <begin position="90"/>
        <end position="107"/>
    </location>
</feature>
<feature type="transmembrane region" description="Helical" evidence="6">
    <location>
        <begin position="446"/>
        <end position="465"/>
    </location>
</feature>
<comment type="subcellular location">
    <subcellularLocation>
        <location evidence="1">Membrane</location>
        <topology evidence="1">Multi-pass membrane protein</topology>
    </subcellularLocation>
</comment>
<dbReference type="InterPro" id="IPR020846">
    <property type="entry name" value="MFS_dom"/>
</dbReference>
<evidence type="ECO:0000256" key="6">
    <source>
        <dbReference type="SAM" id="Phobius"/>
    </source>
</evidence>
<dbReference type="CDD" id="cd17330">
    <property type="entry name" value="MFS_SLC46_TetA_like"/>
    <property type="match status" value="1"/>
</dbReference>
<evidence type="ECO:0000313" key="8">
    <source>
        <dbReference type="EMBL" id="KAK9719506.1"/>
    </source>
</evidence>
<evidence type="ECO:0000256" key="3">
    <source>
        <dbReference type="ARBA" id="ARBA00022692"/>
    </source>
</evidence>
<proteinExistence type="predicted"/>
<feature type="domain" description="Major facilitator superfamily (MFS) profile" evidence="7">
    <location>
        <begin position="18"/>
        <end position="501"/>
    </location>
</feature>
<keyword evidence="2" id="KW-0813">Transport</keyword>
<feature type="transmembrane region" description="Helical" evidence="6">
    <location>
        <begin position="283"/>
        <end position="301"/>
    </location>
</feature>
<dbReference type="InterPro" id="IPR011701">
    <property type="entry name" value="MFS"/>
</dbReference>
<feature type="transmembrane region" description="Helical" evidence="6">
    <location>
        <begin position="147"/>
        <end position="169"/>
    </location>
</feature>
<evidence type="ECO:0000256" key="5">
    <source>
        <dbReference type="ARBA" id="ARBA00023136"/>
    </source>
</evidence>
<evidence type="ECO:0000256" key="1">
    <source>
        <dbReference type="ARBA" id="ARBA00004141"/>
    </source>
</evidence>
<feature type="transmembrane region" description="Helical" evidence="6">
    <location>
        <begin position="113"/>
        <end position="135"/>
    </location>
</feature>
<dbReference type="PANTHER" id="PTHR23504:SF15">
    <property type="entry name" value="MAJOR FACILITATOR SUPERFAMILY (MFS) PROFILE DOMAIN-CONTAINING PROTEIN"/>
    <property type="match status" value="1"/>
</dbReference>
<feature type="transmembrane region" description="Helical" evidence="6">
    <location>
        <begin position="477"/>
        <end position="496"/>
    </location>
</feature>
<dbReference type="InterPro" id="IPR001958">
    <property type="entry name" value="Tet-R_TetA/multi-R_MdtG-like"/>
</dbReference>
<evidence type="ECO:0000256" key="4">
    <source>
        <dbReference type="ARBA" id="ARBA00022989"/>
    </source>
</evidence>
<keyword evidence="5 6" id="KW-0472">Membrane</keyword>
<name>A0ABR2W4D0_9FUNG</name>
<dbReference type="PRINTS" id="PR01035">
    <property type="entry name" value="TCRTETA"/>
</dbReference>
<feature type="transmembrane region" description="Helical" evidence="6">
    <location>
        <begin position="394"/>
        <end position="425"/>
    </location>
</feature>
<accession>A0ABR2W4D0</accession>
<dbReference type="PROSITE" id="PS50850">
    <property type="entry name" value="MFS"/>
    <property type="match status" value="1"/>
</dbReference>
<keyword evidence="9" id="KW-1185">Reference proteome</keyword>
<protein>
    <recommendedName>
        <fullName evidence="7">Major facilitator superfamily (MFS) profile domain-containing protein</fullName>
    </recommendedName>
</protein>
<dbReference type="EMBL" id="JASJQH010007046">
    <property type="protein sequence ID" value="KAK9719506.1"/>
    <property type="molecule type" value="Genomic_DNA"/>
</dbReference>
<dbReference type="PANTHER" id="PTHR23504">
    <property type="entry name" value="MAJOR FACILITATOR SUPERFAMILY DOMAIN-CONTAINING PROTEIN 10"/>
    <property type="match status" value="1"/>
</dbReference>
<feature type="transmembrane region" description="Helical" evidence="6">
    <location>
        <begin position="20"/>
        <end position="39"/>
    </location>
</feature>
<feature type="transmembrane region" description="Helical" evidence="6">
    <location>
        <begin position="356"/>
        <end position="374"/>
    </location>
</feature>
<dbReference type="SUPFAM" id="SSF103473">
    <property type="entry name" value="MFS general substrate transporter"/>
    <property type="match status" value="1"/>
</dbReference>
<evidence type="ECO:0000259" key="7">
    <source>
        <dbReference type="PROSITE" id="PS50850"/>
    </source>
</evidence>
<feature type="transmembrane region" description="Helical" evidence="6">
    <location>
        <begin position="59"/>
        <end position="78"/>
    </location>
</feature>
<dbReference type="Pfam" id="PF07690">
    <property type="entry name" value="MFS_1"/>
    <property type="match status" value="1"/>
</dbReference>
<sequence length="507" mass="55548">MPPERNENLTETPLPKKQLLTLCLVRLAEPINYTILFPFMYRMVKGMNVGESDEDVSSYAGLIAASFAIAQFFSGVPWGWLSDRIGRKPVILMGLIGSTVGIIMFGLSRSFTMAIISRSIAGILNGNIGVIKSLLAEITDKSNRAKAFSLLPLVWGVGSVVGPLLGGLLSEPATQYPSVFGNNATMIKFPYLLPCLIGSCISLAGSIFGLFFLEETLEAKVLKTKQAKLESSATLGEAKIADHECEKNLEIVGKEPPSDSKAGDFELNHPKPKPSLRSSLTKSVHVVVLSYVLFSLQNVTWDELYNLWTAAPIDHYGLGLDQAKISITLAIVGILTPIVQLLLYPRLQRRFGDLSCYRVVLFVYIPFYIFQPFVADLARYGEQFKESNLTGYNWVRVGVWCGVGLCLITKVICSPICFTATSILLTDVCENTEALGTVNGYSQAMVSLTRAVGPAMGGVLLTVSMKSTLPFPLNSHLVWNVLALIALITWVESYWVKSVLKKSVNER</sequence>
<evidence type="ECO:0000256" key="2">
    <source>
        <dbReference type="ARBA" id="ARBA00022448"/>
    </source>
</evidence>
<evidence type="ECO:0000313" key="9">
    <source>
        <dbReference type="Proteomes" id="UP001479436"/>
    </source>
</evidence>
<reference evidence="8 9" key="1">
    <citation type="submission" date="2023-04" db="EMBL/GenBank/DDBJ databases">
        <title>Genome of Basidiobolus ranarum AG-B5.</title>
        <authorList>
            <person name="Stajich J.E."/>
            <person name="Carter-House D."/>
            <person name="Gryganskyi A."/>
        </authorList>
    </citation>
    <scope>NUCLEOTIDE SEQUENCE [LARGE SCALE GENOMIC DNA]</scope>
    <source>
        <strain evidence="8 9">AG-B5</strain>
    </source>
</reference>
<keyword evidence="4 6" id="KW-1133">Transmembrane helix</keyword>
<dbReference type="Gene3D" id="1.20.1250.20">
    <property type="entry name" value="MFS general substrate transporter like domains"/>
    <property type="match status" value="1"/>
</dbReference>
<gene>
    <name evidence="8" type="ORF">K7432_004751</name>
</gene>
<dbReference type="InterPro" id="IPR036259">
    <property type="entry name" value="MFS_trans_sf"/>
</dbReference>
<organism evidence="8 9">
    <name type="scientific">Basidiobolus ranarum</name>
    <dbReference type="NCBI Taxonomy" id="34480"/>
    <lineage>
        <taxon>Eukaryota</taxon>
        <taxon>Fungi</taxon>
        <taxon>Fungi incertae sedis</taxon>
        <taxon>Zoopagomycota</taxon>
        <taxon>Entomophthoromycotina</taxon>
        <taxon>Basidiobolomycetes</taxon>
        <taxon>Basidiobolales</taxon>
        <taxon>Basidiobolaceae</taxon>
        <taxon>Basidiobolus</taxon>
    </lineage>
</organism>
<dbReference type="Proteomes" id="UP001479436">
    <property type="component" value="Unassembled WGS sequence"/>
</dbReference>
<keyword evidence="3 6" id="KW-0812">Transmembrane</keyword>
<feature type="transmembrane region" description="Helical" evidence="6">
    <location>
        <begin position="189"/>
        <end position="213"/>
    </location>
</feature>